<gene>
    <name evidence="1" type="ORF">F7732_05280</name>
</gene>
<dbReference type="EMBL" id="WBOT01000002">
    <property type="protein sequence ID" value="KAB2333509.1"/>
    <property type="molecule type" value="Genomic_DNA"/>
</dbReference>
<dbReference type="RefSeq" id="WP_151572807.1">
    <property type="nucleotide sequence ID" value="NZ_WBOT01000002.1"/>
</dbReference>
<keyword evidence="2" id="KW-1185">Reference proteome</keyword>
<dbReference type="Pfam" id="PF14169">
    <property type="entry name" value="YdjO"/>
    <property type="match status" value="1"/>
</dbReference>
<name>A0A7V7RMI4_9BACI</name>
<evidence type="ECO:0000313" key="2">
    <source>
        <dbReference type="Proteomes" id="UP000441354"/>
    </source>
</evidence>
<evidence type="ECO:0000313" key="1">
    <source>
        <dbReference type="EMBL" id="KAB2333509.1"/>
    </source>
</evidence>
<sequence length="70" mass="8149">MAKGFGRRNMEEVKTEEVKIWECTSETCNCWVRDNFKSSEKPLCPICNNDMKENIKELQVVNNSSIFSTK</sequence>
<dbReference type="Proteomes" id="UP000441354">
    <property type="component" value="Unassembled WGS sequence"/>
</dbReference>
<accession>A0A7V7RMI4</accession>
<dbReference type="OrthoDB" id="1955171at2"/>
<dbReference type="AlphaFoldDB" id="A0A7V7RMI4"/>
<reference evidence="1 2" key="1">
    <citation type="journal article" date="2014" name="Arch. Microbiol.">
        <title>Bacillus mesophilum sp. nov., strain IITR-54T, a novel 4-chlorobiphenyl dechlorinating bacterium.</title>
        <authorList>
            <person name="Manickam N."/>
            <person name="Singh N.K."/>
            <person name="Bajaj A."/>
            <person name="Kumar R.M."/>
            <person name="Kaur G."/>
            <person name="Kaur N."/>
            <person name="Bala M."/>
            <person name="Kumar A."/>
            <person name="Mayilraj S."/>
        </authorList>
    </citation>
    <scope>NUCLEOTIDE SEQUENCE [LARGE SCALE GENOMIC DNA]</scope>
    <source>
        <strain evidence="1 2">IITR-54</strain>
    </source>
</reference>
<protein>
    <submittedName>
        <fullName evidence="1">Cold-shock protein</fullName>
    </submittedName>
</protein>
<organism evidence="1 2">
    <name type="scientific">Bacillus mesophilum</name>
    <dbReference type="NCBI Taxonomy" id="1071718"/>
    <lineage>
        <taxon>Bacteria</taxon>
        <taxon>Bacillati</taxon>
        <taxon>Bacillota</taxon>
        <taxon>Bacilli</taxon>
        <taxon>Bacillales</taxon>
        <taxon>Bacillaceae</taxon>
        <taxon>Bacillus</taxon>
    </lineage>
</organism>
<dbReference type="InterPro" id="IPR025916">
    <property type="entry name" value="YdjO"/>
</dbReference>
<proteinExistence type="predicted"/>
<comment type="caution">
    <text evidence="1">The sequence shown here is derived from an EMBL/GenBank/DDBJ whole genome shotgun (WGS) entry which is preliminary data.</text>
</comment>